<organism evidence="1 2">
    <name type="scientific">Rhododendron molle</name>
    <name type="common">Chinese azalea</name>
    <name type="synonym">Azalea mollis</name>
    <dbReference type="NCBI Taxonomy" id="49168"/>
    <lineage>
        <taxon>Eukaryota</taxon>
        <taxon>Viridiplantae</taxon>
        <taxon>Streptophyta</taxon>
        <taxon>Embryophyta</taxon>
        <taxon>Tracheophyta</taxon>
        <taxon>Spermatophyta</taxon>
        <taxon>Magnoliopsida</taxon>
        <taxon>eudicotyledons</taxon>
        <taxon>Gunneridae</taxon>
        <taxon>Pentapetalae</taxon>
        <taxon>asterids</taxon>
        <taxon>Ericales</taxon>
        <taxon>Ericaceae</taxon>
        <taxon>Ericoideae</taxon>
        <taxon>Rhodoreae</taxon>
        <taxon>Rhododendron</taxon>
    </lineage>
</organism>
<dbReference type="Proteomes" id="UP001062846">
    <property type="component" value="Chromosome 4"/>
</dbReference>
<sequence length="67" mass="7217">MDGSGVRQRASSSNILSNYKLGRTLGIGAFSKVKLAIHIPTEIKVAIKILKRQSINDSDAEKGASYI</sequence>
<comment type="caution">
    <text evidence="1">The sequence shown here is derived from an EMBL/GenBank/DDBJ whole genome shotgun (WGS) entry which is preliminary data.</text>
</comment>
<gene>
    <name evidence="1" type="ORF">RHMOL_Rhmol04G0166100</name>
</gene>
<evidence type="ECO:0000313" key="2">
    <source>
        <dbReference type="Proteomes" id="UP001062846"/>
    </source>
</evidence>
<name>A0ACC0P1L6_RHOML</name>
<protein>
    <submittedName>
        <fullName evidence="1">Uncharacterized protein</fullName>
    </submittedName>
</protein>
<evidence type="ECO:0000313" key="1">
    <source>
        <dbReference type="EMBL" id="KAI8559350.1"/>
    </source>
</evidence>
<reference evidence="1" key="1">
    <citation type="submission" date="2022-02" db="EMBL/GenBank/DDBJ databases">
        <title>Plant Genome Project.</title>
        <authorList>
            <person name="Zhang R.-G."/>
        </authorList>
    </citation>
    <scope>NUCLEOTIDE SEQUENCE</scope>
    <source>
        <strain evidence="1">AT1</strain>
    </source>
</reference>
<accession>A0ACC0P1L6</accession>
<dbReference type="EMBL" id="CM046391">
    <property type="protein sequence ID" value="KAI8559350.1"/>
    <property type="molecule type" value="Genomic_DNA"/>
</dbReference>
<keyword evidence="2" id="KW-1185">Reference proteome</keyword>
<proteinExistence type="predicted"/>